<dbReference type="PROSITE" id="PS00086">
    <property type="entry name" value="CYTOCHROME_P450"/>
    <property type="match status" value="1"/>
</dbReference>
<name>A0A1Q8CMB4_9PSEU</name>
<dbReference type="Proteomes" id="UP000185596">
    <property type="component" value="Unassembled WGS sequence"/>
</dbReference>
<dbReference type="GO" id="GO:0016705">
    <property type="term" value="F:oxidoreductase activity, acting on paired donors, with incorporation or reduction of molecular oxygen"/>
    <property type="evidence" value="ECO:0007669"/>
    <property type="project" value="InterPro"/>
</dbReference>
<evidence type="ECO:0000313" key="10">
    <source>
        <dbReference type="Proteomes" id="UP000185596"/>
    </source>
</evidence>
<evidence type="ECO:0000256" key="4">
    <source>
        <dbReference type="ARBA" id="ARBA00022723"/>
    </source>
</evidence>
<evidence type="ECO:0000256" key="1">
    <source>
        <dbReference type="ARBA" id="ARBA00001971"/>
    </source>
</evidence>
<keyword evidence="4 8" id="KW-0479">Metal-binding</keyword>
<keyword evidence="5 8" id="KW-0560">Oxidoreductase</keyword>
<dbReference type="Gene3D" id="1.10.630.10">
    <property type="entry name" value="Cytochrome P450"/>
    <property type="match status" value="1"/>
</dbReference>
<evidence type="ECO:0000256" key="3">
    <source>
        <dbReference type="ARBA" id="ARBA00022617"/>
    </source>
</evidence>
<dbReference type="InterPro" id="IPR001128">
    <property type="entry name" value="Cyt_P450"/>
</dbReference>
<dbReference type="EMBL" id="MSIE01000040">
    <property type="protein sequence ID" value="OLF15486.1"/>
    <property type="molecule type" value="Genomic_DNA"/>
</dbReference>
<evidence type="ECO:0000313" key="9">
    <source>
        <dbReference type="EMBL" id="OLF15486.1"/>
    </source>
</evidence>
<protein>
    <recommendedName>
        <fullName evidence="11">Cytochrome</fullName>
    </recommendedName>
</protein>
<evidence type="ECO:0000256" key="6">
    <source>
        <dbReference type="ARBA" id="ARBA00023004"/>
    </source>
</evidence>
<dbReference type="FunFam" id="1.10.630.10:FF:000018">
    <property type="entry name" value="Cytochrome P450 monooxygenase"/>
    <property type="match status" value="1"/>
</dbReference>
<gene>
    <name evidence="9" type="ORF">BU204_21410</name>
</gene>
<dbReference type="AlphaFoldDB" id="A0A1Q8CMB4"/>
<dbReference type="GO" id="GO:0020037">
    <property type="term" value="F:heme binding"/>
    <property type="evidence" value="ECO:0007669"/>
    <property type="project" value="InterPro"/>
</dbReference>
<evidence type="ECO:0000256" key="2">
    <source>
        <dbReference type="ARBA" id="ARBA00010617"/>
    </source>
</evidence>
<dbReference type="SUPFAM" id="SSF48264">
    <property type="entry name" value="Cytochrome P450"/>
    <property type="match status" value="1"/>
</dbReference>
<dbReference type="InterPro" id="IPR036396">
    <property type="entry name" value="Cyt_P450_sf"/>
</dbReference>
<sequence length="402" mass="44501">MDSSFKPGGCPAFPFARAHAYEHPELYNQLQEHEPAAKVTLPTGDVVRLVTRFEDAKEILIDRENIYSRKLLCEPDAPWFSTLRPPPGMLTTSDPPENMRLRRLAAGAFTARKVKAMEPQMQATTDRLLDAMEEMTPPVNLVETLSLPVPIAMICQLLGVPPDGEALVHDWCNSLLTVTADSPEELMAQQMKMAGYILELAEFKRKEPSDDLMGMLVKSMDEGKLNDGDLVMLIMFLCIAGHETTLSMINGAVVTLLDNPEHLKRFVSDPSCVDAYVEELIRINPIGDGGPLAILTEDVEIGGTKISAGEAVLVPVGACNRDKRRYENPAEFIPERDNRDHLGFGGGAHSCLGAPLARAELRIVLTSLFKRFPTLRLAVPREELQLKPTMSLHTLHTLPMTW</sequence>
<dbReference type="PRINTS" id="PR00385">
    <property type="entry name" value="P450"/>
</dbReference>
<evidence type="ECO:0000256" key="7">
    <source>
        <dbReference type="ARBA" id="ARBA00023033"/>
    </source>
</evidence>
<dbReference type="InterPro" id="IPR002397">
    <property type="entry name" value="Cyt_P450_B"/>
</dbReference>
<organism evidence="9 10">
    <name type="scientific">Actinophytocola xanthii</name>
    <dbReference type="NCBI Taxonomy" id="1912961"/>
    <lineage>
        <taxon>Bacteria</taxon>
        <taxon>Bacillati</taxon>
        <taxon>Actinomycetota</taxon>
        <taxon>Actinomycetes</taxon>
        <taxon>Pseudonocardiales</taxon>
        <taxon>Pseudonocardiaceae</taxon>
    </lineage>
</organism>
<dbReference type="GO" id="GO:0004497">
    <property type="term" value="F:monooxygenase activity"/>
    <property type="evidence" value="ECO:0007669"/>
    <property type="project" value="UniProtKB-KW"/>
</dbReference>
<dbReference type="PRINTS" id="PR00359">
    <property type="entry name" value="BP450"/>
</dbReference>
<proteinExistence type="inferred from homology"/>
<comment type="similarity">
    <text evidence="2 8">Belongs to the cytochrome P450 family.</text>
</comment>
<comment type="caution">
    <text evidence="9">The sequence shown here is derived from an EMBL/GenBank/DDBJ whole genome shotgun (WGS) entry which is preliminary data.</text>
</comment>
<evidence type="ECO:0000256" key="5">
    <source>
        <dbReference type="ARBA" id="ARBA00023002"/>
    </source>
</evidence>
<dbReference type="OrthoDB" id="141712at2"/>
<dbReference type="CDD" id="cd11031">
    <property type="entry name" value="Cyp158A-like"/>
    <property type="match status" value="1"/>
</dbReference>
<evidence type="ECO:0000256" key="8">
    <source>
        <dbReference type="RuleBase" id="RU000461"/>
    </source>
</evidence>
<dbReference type="RefSeq" id="WP_075127499.1">
    <property type="nucleotide sequence ID" value="NZ_MSIE01000040.1"/>
</dbReference>
<dbReference type="STRING" id="1912961.BU204_21410"/>
<reference evidence="9 10" key="1">
    <citation type="submission" date="2016-12" db="EMBL/GenBank/DDBJ databases">
        <title>The draft genome sequence of Actinophytocola sp. 11-183.</title>
        <authorList>
            <person name="Wang W."/>
            <person name="Yuan L."/>
        </authorList>
    </citation>
    <scope>NUCLEOTIDE SEQUENCE [LARGE SCALE GENOMIC DNA]</scope>
    <source>
        <strain evidence="9 10">11-183</strain>
    </source>
</reference>
<dbReference type="PANTHER" id="PTHR46696:SF5">
    <property type="entry name" value="CYTOCHROME P450 BJ-1"/>
    <property type="match status" value="1"/>
</dbReference>
<keyword evidence="7 8" id="KW-0503">Monooxygenase</keyword>
<dbReference type="InterPro" id="IPR017972">
    <property type="entry name" value="Cyt_P450_CS"/>
</dbReference>
<comment type="cofactor">
    <cofactor evidence="1">
        <name>heme</name>
        <dbReference type="ChEBI" id="CHEBI:30413"/>
    </cofactor>
</comment>
<keyword evidence="10" id="KW-1185">Reference proteome</keyword>
<keyword evidence="3 8" id="KW-0349">Heme</keyword>
<dbReference type="Pfam" id="PF00067">
    <property type="entry name" value="p450"/>
    <property type="match status" value="2"/>
</dbReference>
<evidence type="ECO:0008006" key="11">
    <source>
        <dbReference type="Google" id="ProtNLM"/>
    </source>
</evidence>
<keyword evidence="6 8" id="KW-0408">Iron</keyword>
<accession>A0A1Q8CMB4</accession>
<dbReference type="PANTHER" id="PTHR46696">
    <property type="entry name" value="P450, PUTATIVE (EUROFUNG)-RELATED"/>
    <property type="match status" value="1"/>
</dbReference>
<dbReference type="GO" id="GO:0005506">
    <property type="term" value="F:iron ion binding"/>
    <property type="evidence" value="ECO:0007669"/>
    <property type="project" value="InterPro"/>
</dbReference>